<dbReference type="Pfam" id="PF13847">
    <property type="entry name" value="Methyltransf_31"/>
    <property type="match status" value="1"/>
</dbReference>
<dbReference type="AlphaFoldDB" id="A0A6I6L535"/>
<reference evidence="3" key="1">
    <citation type="submission" date="2019-01" db="EMBL/GenBank/DDBJ databases">
        <title>Sphingorhabdus lacus sp.nov., isolated from an oligotrophic freshwater lake.</title>
        <authorList>
            <person name="Park M."/>
        </authorList>
    </citation>
    <scope>NUCLEOTIDE SEQUENCE [LARGE SCALE GENOMIC DNA]</scope>
    <source>
        <strain evidence="3">IMCC1753</strain>
    </source>
</reference>
<evidence type="ECO:0000313" key="3">
    <source>
        <dbReference type="Proteomes" id="UP000428803"/>
    </source>
</evidence>
<keyword evidence="2" id="KW-0489">Methyltransferase</keyword>
<dbReference type="InterPro" id="IPR025714">
    <property type="entry name" value="Methyltranfer_dom"/>
</dbReference>
<evidence type="ECO:0000313" key="2">
    <source>
        <dbReference type="EMBL" id="QGY81300.1"/>
    </source>
</evidence>
<evidence type="ECO:0000259" key="1">
    <source>
        <dbReference type="Pfam" id="PF13847"/>
    </source>
</evidence>
<organism evidence="2 3">
    <name type="scientific">Sphingorhabdus lacus</name>
    <dbReference type="NCBI Taxonomy" id="392610"/>
    <lineage>
        <taxon>Bacteria</taxon>
        <taxon>Pseudomonadati</taxon>
        <taxon>Pseudomonadota</taxon>
        <taxon>Alphaproteobacteria</taxon>
        <taxon>Sphingomonadales</taxon>
        <taxon>Sphingomonadaceae</taxon>
        <taxon>Sphingorhabdus</taxon>
    </lineage>
</organism>
<dbReference type="InterPro" id="IPR029063">
    <property type="entry name" value="SAM-dependent_MTases_sf"/>
</dbReference>
<dbReference type="CDD" id="cd02440">
    <property type="entry name" value="AdoMet_MTases"/>
    <property type="match status" value="1"/>
</dbReference>
<keyword evidence="3" id="KW-1185">Reference proteome</keyword>
<proteinExistence type="predicted"/>
<feature type="domain" description="Methyltransferase" evidence="1">
    <location>
        <begin position="54"/>
        <end position="159"/>
    </location>
</feature>
<dbReference type="Gene3D" id="3.40.50.150">
    <property type="entry name" value="Vaccinia Virus protein VP39"/>
    <property type="match status" value="1"/>
</dbReference>
<keyword evidence="2" id="KW-0808">Transferase</keyword>
<sequence>MNETVEKPNTPSVEQRVDEWIKLDEVALKYHQLQWETPKQSTKFLEQFASGKLKSARKVLDLGCGAGAATAYFASQHPNVLFSGKDYVDELVELGNELALKRGIGNLDFQQADWFDLEEESFDGVLSLQTLSWLPEYQRPLKEIFTKIKPNWICLNSLFYDGEISCRIEVKEYARAAQSFYNVYSIPDVSRFCANHGYRLTEAQPFVLDIDIPKPKNPDIMGTYTVNAIGSNGSLERMQISGPLMLSWYMIIIERVE</sequence>
<dbReference type="GO" id="GO:0008168">
    <property type="term" value="F:methyltransferase activity"/>
    <property type="evidence" value="ECO:0007669"/>
    <property type="project" value="UniProtKB-KW"/>
</dbReference>
<dbReference type="RefSeq" id="WP_158901341.1">
    <property type="nucleotide sequence ID" value="NZ_CP035733.1"/>
</dbReference>
<dbReference type="InterPro" id="IPR053173">
    <property type="entry name" value="SAM-binding_MTase"/>
</dbReference>
<dbReference type="OrthoDB" id="5298787at2"/>
<dbReference type="PANTHER" id="PTHR45128">
    <property type="entry name" value="METHYLTRANSFERASE TYPE 11"/>
    <property type="match status" value="1"/>
</dbReference>
<dbReference type="KEGG" id="slaa:EUU25_12140"/>
<dbReference type="PANTHER" id="PTHR45128:SF1">
    <property type="entry name" value="S-ADENOSYLMETHIONINE-DEPENDENT METHYLTRANSFERASE RV2258C"/>
    <property type="match status" value="1"/>
</dbReference>
<gene>
    <name evidence="2" type="ORF">EUU25_12140</name>
</gene>
<dbReference type="SUPFAM" id="SSF53335">
    <property type="entry name" value="S-adenosyl-L-methionine-dependent methyltransferases"/>
    <property type="match status" value="1"/>
</dbReference>
<accession>A0A6I6L535</accession>
<protein>
    <submittedName>
        <fullName evidence="2">Class I SAM-dependent methyltransferase</fullName>
    </submittedName>
</protein>
<dbReference type="EMBL" id="CP035733">
    <property type="protein sequence ID" value="QGY81300.1"/>
    <property type="molecule type" value="Genomic_DNA"/>
</dbReference>
<dbReference type="Proteomes" id="UP000428803">
    <property type="component" value="Chromosome"/>
</dbReference>
<dbReference type="GO" id="GO:0032259">
    <property type="term" value="P:methylation"/>
    <property type="evidence" value="ECO:0007669"/>
    <property type="project" value="UniProtKB-KW"/>
</dbReference>
<name>A0A6I6L535_9SPHN</name>